<proteinExistence type="predicted"/>
<evidence type="ECO:0000313" key="1">
    <source>
        <dbReference type="EMBL" id="KRH14884.1"/>
    </source>
</evidence>
<name>A0A0R0GLG3_SOYBN</name>
<dbReference type="EMBL" id="CM000847">
    <property type="protein sequence ID" value="KRH14884.1"/>
    <property type="molecule type" value="Genomic_DNA"/>
</dbReference>
<dbReference type="AlphaFoldDB" id="A0A0R0GLG3"/>
<dbReference type="Gramene" id="KRH14884">
    <property type="protein sequence ID" value="KRH14884"/>
    <property type="gene ID" value="GLYMA_14G054600"/>
</dbReference>
<accession>A0A0R0GLG3</accession>
<gene>
    <name evidence="1" type="ORF">GLYMA_14G054600</name>
</gene>
<organism evidence="1">
    <name type="scientific">Glycine max</name>
    <name type="common">Soybean</name>
    <name type="synonym">Glycine hispida</name>
    <dbReference type="NCBI Taxonomy" id="3847"/>
    <lineage>
        <taxon>Eukaryota</taxon>
        <taxon>Viridiplantae</taxon>
        <taxon>Streptophyta</taxon>
        <taxon>Embryophyta</taxon>
        <taxon>Tracheophyta</taxon>
        <taxon>Spermatophyta</taxon>
        <taxon>Magnoliopsida</taxon>
        <taxon>eudicotyledons</taxon>
        <taxon>Gunneridae</taxon>
        <taxon>Pentapetalae</taxon>
        <taxon>rosids</taxon>
        <taxon>fabids</taxon>
        <taxon>Fabales</taxon>
        <taxon>Fabaceae</taxon>
        <taxon>Papilionoideae</taxon>
        <taxon>50 kb inversion clade</taxon>
        <taxon>NPAAA clade</taxon>
        <taxon>indigoferoid/millettioid clade</taxon>
        <taxon>Phaseoleae</taxon>
        <taxon>Glycine</taxon>
        <taxon>Glycine subgen. Soja</taxon>
    </lineage>
</organism>
<dbReference type="EnsemblPlants" id="KRH14884">
    <property type="protein sequence ID" value="KRH14884"/>
    <property type="gene ID" value="GLYMA_14G054600"/>
</dbReference>
<reference evidence="2" key="2">
    <citation type="submission" date="2018-02" db="UniProtKB">
        <authorList>
            <consortium name="EnsemblPlants"/>
        </authorList>
    </citation>
    <scope>IDENTIFICATION</scope>
    <source>
        <strain evidence="2">Williams 82</strain>
    </source>
</reference>
<protein>
    <submittedName>
        <fullName evidence="1 2">Uncharacterized protein</fullName>
    </submittedName>
</protein>
<reference evidence="1 2" key="1">
    <citation type="journal article" date="2010" name="Nature">
        <title>Genome sequence of the palaeopolyploid soybean.</title>
        <authorList>
            <person name="Schmutz J."/>
            <person name="Cannon S.B."/>
            <person name="Schlueter J."/>
            <person name="Ma J."/>
            <person name="Mitros T."/>
            <person name="Nelson W."/>
            <person name="Hyten D.L."/>
            <person name="Song Q."/>
            <person name="Thelen J.J."/>
            <person name="Cheng J."/>
            <person name="Xu D."/>
            <person name="Hellsten U."/>
            <person name="May G.D."/>
            <person name="Yu Y."/>
            <person name="Sakurai T."/>
            <person name="Umezawa T."/>
            <person name="Bhattacharyya M.K."/>
            <person name="Sandhu D."/>
            <person name="Valliyodan B."/>
            <person name="Lindquist E."/>
            <person name="Peto M."/>
            <person name="Grant D."/>
            <person name="Shu S."/>
            <person name="Goodstein D."/>
            <person name="Barry K."/>
            <person name="Futrell-Griggs M."/>
            <person name="Abernathy B."/>
            <person name="Du J."/>
            <person name="Tian Z."/>
            <person name="Zhu L."/>
            <person name="Gill N."/>
            <person name="Joshi T."/>
            <person name="Libault M."/>
            <person name="Sethuraman A."/>
            <person name="Zhang X.-C."/>
            <person name="Shinozaki K."/>
            <person name="Nguyen H.T."/>
            <person name="Wing R.A."/>
            <person name="Cregan P."/>
            <person name="Specht J."/>
            <person name="Grimwood J."/>
            <person name="Rokhsar D."/>
            <person name="Stacey G."/>
            <person name="Shoemaker R.C."/>
            <person name="Jackson S.A."/>
        </authorList>
    </citation>
    <scope>NUCLEOTIDE SEQUENCE</scope>
    <source>
        <strain evidence="2">cv. Williams 82</strain>
        <tissue evidence="1">Callus</tissue>
    </source>
</reference>
<evidence type="ECO:0000313" key="2">
    <source>
        <dbReference type="EnsemblPlants" id="KRH14884"/>
    </source>
</evidence>
<dbReference type="Proteomes" id="UP000008827">
    <property type="component" value="Chromosome 14"/>
</dbReference>
<reference evidence="1" key="3">
    <citation type="submission" date="2018-07" db="EMBL/GenBank/DDBJ databases">
        <title>WGS assembly of Glycine max.</title>
        <authorList>
            <person name="Schmutz J."/>
            <person name="Cannon S."/>
            <person name="Schlueter J."/>
            <person name="Ma J."/>
            <person name="Mitros T."/>
            <person name="Nelson W."/>
            <person name="Hyten D."/>
            <person name="Song Q."/>
            <person name="Thelen J."/>
            <person name="Cheng J."/>
            <person name="Xu D."/>
            <person name="Hellsten U."/>
            <person name="May G."/>
            <person name="Yu Y."/>
            <person name="Sakurai T."/>
            <person name="Umezawa T."/>
            <person name="Bhattacharyya M."/>
            <person name="Sandhu D."/>
            <person name="Valliyodan B."/>
            <person name="Lindquist E."/>
            <person name="Peto M."/>
            <person name="Grant D."/>
            <person name="Shu S."/>
            <person name="Goodstein D."/>
            <person name="Barry K."/>
            <person name="Futrell-Griggs M."/>
            <person name="Abernathy B."/>
            <person name="Du J."/>
            <person name="Tian Z."/>
            <person name="Zhu L."/>
            <person name="Gill N."/>
            <person name="Joshi T."/>
            <person name="Libault M."/>
            <person name="Sethuraman A."/>
            <person name="Zhang X."/>
            <person name="Shinozaki K."/>
            <person name="Nguyen H."/>
            <person name="Wing R."/>
            <person name="Cregan P."/>
            <person name="Specht J."/>
            <person name="Grimwood J."/>
            <person name="Rokhsar D."/>
            <person name="Stacey G."/>
            <person name="Shoemaker R."/>
            <person name="Jackson S."/>
        </authorList>
    </citation>
    <scope>NUCLEOTIDE SEQUENCE</scope>
    <source>
        <tissue evidence="1">Callus</tissue>
    </source>
</reference>
<evidence type="ECO:0000313" key="3">
    <source>
        <dbReference type="Proteomes" id="UP000008827"/>
    </source>
</evidence>
<keyword evidence="3" id="KW-1185">Reference proteome</keyword>
<dbReference type="InParanoid" id="A0A0R0GLG3"/>
<sequence>MCNTPRDYWDGHFWIVASISCAGKSCANKERGWGQVNHMCASLFPSYHP</sequence>
<dbReference type="PROSITE" id="PS51257">
    <property type="entry name" value="PROKAR_LIPOPROTEIN"/>
    <property type="match status" value="1"/>
</dbReference>